<evidence type="ECO:0000313" key="4">
    <source>
        <dbReference type="Proteomes" id="UP000281553"/>
    </source>
</evidence>
<dbReference type="OrthoDB" id="10258888at2759"/>
<protein>
    <submittedName>
        <fullName evidence="3">Uncharacterized protein</fullName>
    </submittedName>
</protein>
<feature type="repeat" description="ANK" evidence="1">
    <location>
        <begin position="37"/>
        <end position="63"/>
    </location>
</feature>
<dbReference type="Proteomes" id="UP000281553">
    <property type="component" value="Unassembled WGS sequence"/>
</dbReference>
<dbReference type="SMART" id="SM00248">
    <property type="entry name" value="ANK"/>
    <property type="match status" value="1"/>
</dbReference>
<dbReference type="EMBL" id="UYRU01080163">
    <property type="protein sequence ID" value="VDN30814.1"/>
    <property type="molecule type" value="Genomic_DNA"/>
</dbReference>
<reference evidence="3 4" key="1">
    <citation type="submission" date="2018-11" db="EMBL/GenBank/DDBJ databases">
        <authorList>
            <consortium name="Pathogen Informatics"/>
        </authorList>
    </citation>
    <scope>NUCLEOTIDE SEQUENCE [LARGE SCALE GENOMIC DNA]</scope>
</reference>
<accession>A0A3P7MME6</accession>
<dbReference type="Gene3D" id="1.25.40.20">
    <property type="entry name" value="Ankyrin repeat-containing domain"/>
    <property type="match status" value="1"/>
</dbReference>
<feature type="region of interest" description="Disordered" evidence="2">
    <location>
        <begin position="1"/>
        <end position="25"/>
    </location>
</feature>
<keyword evidence="4" id="KW-1185">Reference proteome</keyword>
<name>A0A3P7MME6_DIBLA</name>
<evidence type="ECO:0000256" key="1">
    <source>
        <dbReference type="PROSITE-ProRule" id="PRU00023"/>
    </source>
</evidence>
<sequence>MDLPPDGDDAPSSSGTRRLPTGFRNSERVDVNAVNVNGETALHIACSTPSPACVEALLKAGANPLIGVADFYPIHIAIDKDSTE</sequence>
<dbReference type="PROSITE" id="PS50297">
    <property type="entry name" value="ANK_REP_REGION"/>
    <property type="match status" value="1"/>
</dbReference>
<dbReference type="InterPro" id="IPR002110">
    <property type="entry name" value="Ankyrin_rpt"/>
</dbReference>
<evidence type="ECO:0000313" key="3">
    <source>
        <dbReference type="EMBL" id="VDN30814.1"/>
    </source>
</evidence>
<dbReference type="InterPro" id="IPR036770">
    <property type="entry name" value="Ankyrin_rpt-contain_sf"/>
</dbReference>
<proteinExistence type="predicted"/>
<keyword evidence="1" id="KW-0040">ANK repeat</keyword>
<organism evidence="3 4">
    <name type="scientific">Dibothriocephalus latus</name>
    <name type="common">Fish tapeworm</name>
    <name type="synonym">Diphyllobothrium latum</name>
    <dbReference type="NCBI Taxonomy" id="60516"/>
    <lineage>
        <taxon>Eukaryota</taxon>
        <taxon>Metazoa</taxon>
        <taxon>Spiralia</taxon>
        <taxon>Lophotrochozoa</taxon>
        <taxon>Platyhelminthes</taxon>
        <taxon>Cestoda</taxon>
        <taxon>Eucestoda</taxon>
        <taxon>Diphyllobothriidea</taxon>
        <taxon>Diphyllobothriidae</taxon>
        <taxon>Dibothriocephalus</taxon>
    </lineage>
</organism>
<gene>
    <name evidence="3" type="ORF">DILT_LOCUS15620</name>
</gene>
<evidence type="ECO:0000256" key="2">
    <source>
        <dbReference type="SAM" id="MobiDB-lite"/>
    </source>
</evidence>
<dbReference type="PROSITE" id="PS50088">
    <property type="entry name" value="ANK_REPEAT"/>
    <property type="match status" value="1"/>
</dbReference>
<dbReference type="AlphaFoldDB" id="A0A3P7MME6"/>
<dbReference type="SUPFAM" id="SSF48403">
    <property type="entry name" value="Ankyrin repeat"/>
    <property type="match status" value="1"/>
</dbReference>
<dbReference type="Pfam" id="PF00023">
    <property type="entry name" value="Ank"/>
    <property type="match status" value="1"/>
</dbReference>